<dbReference type="OrthoDB" id="5531344at2759"/>
<sequence length="342" mass="38001">MSVSWDQAIYAFLNRLGLTQAAAGFEADMLVMNPTWEENNVPSAVADLLSSLGQAKSEDEVEMTSGTKKRPLDERKLDYVHLANDAPPRTPSTINKEISLFLARNRARNDASNRAEFVYTPAQKRQRLSGTGAGADTEPAPSCARADAKPLDRDVQMKYDIAKNDEGPLSRTVLARVQRDAGEMEKGKGKAKAVGDGLEGQGYGDETTWTAERHPGLDERLRNIETHMAVRYVPSPPRTLLARLKYLEEHLIRLEKEYPPWAALHFNQPNRGWPPPPRQTPIIVPPHLRDVPAKDAPPSSAPAEVSWPAGDRKPRNTGSSLHRAVLERMEIKQAIEDLTGRR</sequence>
<feature type="region of interest" description="Disordered" evidence="1">
    <location>
        <begin position="180"/>
        <end position="210"/>
    </location>
</feature>
<accession>A0A9P3PW83</accession>
<proteinExistence type="predicted"/>
<comment type="caution">
    <text evidence="2">The sequence shown here is derived from an EMBL/GenBank/DDBJ whole genome shotgun (WGS) entry which is preliminary data.</text>
</comment>
<dbReference type="Proteomes" id="UP001063166">
    <property type="component" value="Unassembled WGS sequence"/>
</dbReference>
<dbReference type="AlphaFoldDB" id="A0A9P3PW83"/>
<reference evidence="2" key="1">
    <citation type="submission" date="2022-07" db="EMBL/GenBank/DDBJ databases">
        <title>The genome of Lyophyllum shimeji provides insight into the initial evolution of ectomycorrhizal fungal genome.</title>
        <authorList>
            <person name="Kobayashi Y."/>
            <person name="Shibata T."/>
            <person name="Hirakawa H."/>
            <person name="Shigenobu S."/>
            <person name="Nishiyama T."/>
            <person name="Yamada A."/>
            <person name="Hasebe M."/>
            <person name="Kawaguchi M."/>
        </authorList>
    </citation>
    <scope>NUCLEOTIDE SEQUENCE</scope>
    <source>
        <strain evidence="2">AT787</strain>
    </source>
</reference>
<dbReference type="EMBL" id="BRPK01000016">
    <property type="protein sequence ID" value="GLB44122.1"/>
    <property type="molecule type" value="Genomic_DNA"/>
</dbReference>
<feature type="region of interest" description="Disordered" evidence="1">
    <location>
        <begin position="288"/>
        <end position="322"/>
    </location>
</feature>
<protein>
    <submittedName>
        <fullName evidence="2">Molybdopterin synthase activity</fullName>
    </submittedName>
</protein>
<feature type="compositionally biased region" description="Low complexity" evidence="1">
    <location>
        <begin position="294"/>
        <end position="303"/>
    </location>
</feature>
<evidence type="ECO:0000313" key="2">
    <source>
        <dbReference type="EMBL" id="GLB44122.1"/>
    </source>
</evidence>
<evidence type="ECO:0000256" key="1">
    <source>
        <dbReference type="SAM" id="MobiDB-lite"/>
    </source>
</evidence>
<keyword evidence="3" id="KW-1185">Reference proteome</keyword>
<evidence type="ECO:0000313" key="3">
    <source>
        <dbReference type="Proteomes" id="UP001063166"/>
    </source>
</evidence>
<name>A0A9P3PW83_LYOSH</name>
<feature type="region of interest" description="Disordered" evidence="1">
    <location>
        <begin position="124"/>
        <end position="146"/>
    </location>
</feature>
<gene>
    <name evidence="2" type="ORF">LshimejAT787_1600520</name>
</gene>
<organism evidence="2 3">
    <name type="scientific">Lyophyllum shimeji</name>
    <name type="common">Hon-shimeji</name>
    <name type="synonym">Tricholoma shimeji</name>
    <dbReference type="NCBI Taxonomy" id="47721"/>
    <lineage>
        <taxon>Eukaryota</taxon>
        <taxon>Fungi</taxon>
        <taxon>Dikarya</taxon>
        <taxon>Basidiomycota</taxon>
        <taxon>Agaricomycotina</taxon>
        <taxon>Agaricomycetes</taxon>
        <taxon>Agaricomycetidae</taxon>
        <taxon>Agaricales</taxon>
        <taxon>Tricholomatineae</taxon>
        <taxon>Lyophyllaceae</taxon>
        <taxon>Lyophyllum</taxon>
    </lineage>
</organism>